<feature type="domain" description="Ig-like" evidence="2">
    <location>
        <begin position="1435"/>
        <end position="1517"/>
    </location>
</feature>
<feature type="domain" description="Ig-like" evidence="2">
    <location>
        <begin position="531"/>
        <end position="613"/>
    </location>
</feature>
<evidence type="ECO:0000259" key="2">
    <source>
        <dbReference type="Pfam" id="PF19081"/>
    </source>
</evidence>
<feature type="domain" description="Ig-like" evidence="2">
    <location>
        <begin position="1851"/>
        <end position="1930"/>
    </location>
</feature>
<feature type="domain" description="Ig-like" evidence="2">
    <location>
        <begin position="1188"/>
        <end position="1271"/>
    </location>
</feature>
<feature type="domain" description="Ig-like" evidence="2">
    <location>
        <begin position="369"/>
        <end position="448"/>
    </location>
</feature>
<organism evidence="3 4">
    <name type="scientific">Spirosoma radiotolerans</name>
    <dbReference type="NCBI Taxonomy" id="1379870"/>
    <lineage>
        <taxon>Bacteria</taxon>
        <taxon>Pseudomonadati</taxon>
        <taxon>Bacteroidota</taxon>
        <taxon>Cytophagia</taxon>
        <taxon>Cytophagales</taxon>
        <taxon>Cytophagaceae</taxon>
        <taxon>Spirosoma</taxon>
    </lineage>
</organism>
<feature type="domain" description="Ig-like" evidence="2">
    <location>
        <begin position="205"/>
        <end position="284"/>
    </location>
</feature>
<reference evidence="3 4" key="1">
    <citation type="journal article" date="2014" name="Curr. Microbiol.">
        <title>Spirosoma radiotolerans sp. nov., a gamma-radiation-resistant bacterium isolated from gamma ray-irradiated soil.</title>
        <authorList>
            <person name="Lee J.J."/>
            <person name="Srinivasan S."/>
            <person name="Lim S."/>
            <person name="Joe M."/>
            <person name="Im S."/>
            <person name="Bae S.I."/>
            <person name="Park K.R."/>
            <person name="Han J.H."/>
            <person name="Park S.H."/>
            <person name="Joo B.M."/>
            <person name="Park S.J."/>
            <person name="Kim M.K."/>
        </authorList>
    </citation>
    <scope>NUCLEOTIDE SEQUENCE [LARGE SCALE GENOMIC DNA]</scope>
    <source>
        <strain evidence="3 4">DG5A</strain>
    </source>
</reference>
<protein>
    <recommendedName>
        <fullName evidence="2">Ig-like domain-containing protein</fullName>
    </recommendedName>
</protein>
<dbReference type="PATRIC" id="fig|1379870.5.peg.3360"/>
<feature type="domain" description="Ig-like" evidence="2">
    <location>
        <begin position="1768"/>
        <end position="1847"/>
    </location>
</feature>
<feature type="domain" description="Ig-like" evidence="2">
    <location>
        <begin position="1107"/>
        <end position="1184"/>
    </location>
</feature>
<feature type="domain" description="Ig-like" evidence="2">
    <location>
        <begin position="451"/>
        <end position="528"/>
    </location>
</feature>
<feature type="domain" description="Ig-like" evidence="2">
    <location>
        <begin position="1024"/>
        <end position="1104"/>
    </location>
</feature>
<feature type="domain" description="Ig-like" evidence="2">
    <location>
        <begin position="864"/>
        <end position="944"/>
    </location>
</feature>
<feature type="signal peptide" evidence="1">
    <location>
        <begin position="1"/>
        <end position="24"/>
    </location>
</feature>
<keyword evidence="1" id="KW-0732">Signal</keyword>
<dbReference type="KEGG" id="srd:SD10_15460"/>
<dbReference type="HOGENOM" id="CLU_227330_0_0_10"/>
<dbReference type="RefSeq" id="WP_046574852.1">
    <property type="nucleotide sequence ID" value="NZ_CP010429.1"/>
</dbReference>
<dbReference type="OrthoDB" id="9805017at2"/>
<evidence type="ECO:0000313" key="3">
    <source>
        <dbReference type="EMBL" id="AKD56084.1"/>
    </source>
</evidence>
<feature type="domain" description="Ig-like" evidence="2">
    <location>
        <begin position="1273"/>
        <end position="1350"/>
    </location>
</feature>
<feature type="chain" id="PRO_5002417060" description="Ig-like domain-containing protein" evidence="1">
    <location>
        <begin position="25"/>
        <end position="2700"/>
    </location>
</feature>
<dbReference type="STRING" id="1379870.SD10_15460"/>
<dbReference type="InterPro" id="IPR026444">
    <property type="entry name" value="Secre_tail"/>
</dbReference>
<keyword evidence="4" id="KW-1185">Reference proteome</keyword>
<feature type="domain" description="Ig-like" evidence="2">
    <location>
        <begin position="697"/>
        <end position="774"/>
    </location>
</feature>
<dbReference type="InterPro" id="IPR044023">
    <property type="entry name" value="Ig_7"/>
</dbReference>
<feature type="domain" description="Ig-like" evidence="2">
    <location>
        <begin position="1354"/>
        <end position="1433"/>
    </location>
</feature>
<dbReference type="EMBL" id="CP010429">
    <property type="protein sequence ID" value="AKD56084.1"/>
    <property type="molecule type" value="Genomic_DNA"/>
</dbReference>
<feature type="domain" description="Ig-like" evidence="2">
    <location>
        <begin position="288"/>
        <end position="366"/>
    </location>
</feature>
<proteinExistence type="predicted"/>
<feature type="domain" description="Ig-like" evidence="2">
    <location>
        <begin position="2099"/>
        <end position="2176"/>
    </location>
</feature>
<dbReference type="Pfam" id="PF19081">
    <property type="entry name" value="Ig_7"/>
    <property type="match status" value="24"/>
</dbReference>
<gene>
    <name evidence="3" type="ORF">SD10_15460</name>
</gene>
<feature type="domain" description="Ig-like" evidence="2">
    <location>
        <begin position="778"/>
        <end position="862"/>
    </location>
</feature>
<feature type="domain" description="Ig-like" evidence="2">
    <location>
        <begin position="1934"/>
        <end position="2014"/>
    </location>
</feature>
<feature type="domain" description="Ig-like" evidence="2">
    <location>
        <begin position="2017"/>
        <end position="2097"/>
    </location>
</feature>
<sequence length="2700" mass="273040">MNLSLRIFIGSLIVSILCCQAALAQQVTITSVTPTPVCAGAAITATYSYTLPDPGTVVLYLNGPNTTNVPIGTATTSGNNGSVIGVIPADRATGSYTVYIRRTSNILPTPINSPNSNAFTVNALPAAPTVSNLAYCLGSTGVPPLTATGQNLKWYSVSTGGTASSTAPTPPTSTAGTTNYYVSQTSAAGCEGPRATLAVTINPLPAKPTVVSSLSYCQNSSAPSLAGAVTSGSNLKWYTSLTGGSGTTIAPTPQTTVVNTTTYYVSQTDGNGCESARADITVTIKANPTAPTVTTPVTYCQGQPATPLSATPVNGATLNWFGPSGNALGSTAPTPPTTSPGTTFYSVSQTFGGCSSPAAPITVVVNAKPAAPTTKPVGVCQNTTPVSLATGVTSGTNLRWYTTASGGTASTVAPAPPTTTIGSTTYYVSQINSNGCESDRSVITYTVNAYPAAPTVSASPLTYCQSSTAVPLTATPVASATLTYYTVASGGTAYASLTPSTSSSNNYYVSQTLNGCEGPRATINVVINALPARPAVTTPVAYCQFTVAAPLSATASTNNTLSWYGTNATGGTASTVVPTPSTTTDGAFTYYVSQKDPFGCESERAPISVTVYPKPTAPVTTPASACLNSVPAPLTQSVTASGTLKWYTTSTGGTGSTVAPTLSTTAVGATTYYVSQTNPSGCESDRSAITFTVNPLPAAPVPTPTSLLYCQNAPAQPLTATGQNLKWYSAASGGTLLGSSVTPSTSLASSITYYVSQTDANGCESPRASVTVTTTSRPVAPTVSAVPVTYCQFATAAPLSATPITGNTLNWYGPAATGGTASATATVPATDPAGTNPYYVSQTDGNGCESSSRASITVIVNPKPTAPTVNSVTLCQNAPTVALATAVTSGTNLKWYTVQNGGTGSAVAPTLSTSAVGSTTYYVSQTSAEGCESDRIAIPVTVKPLPAAPTITQNTQNLCQSSVPTPLTAIATGTLTWYSPNGQITSSVTPSTNAVGPTSYSVTQTVDGCEGPKATLNVVVIPKPVAPTVTSSLTICQAAPTITLSATATSGNTLLWYTNPTGGASSATAPTPPTSDSGTTSYYVTQTDANGCESDRASISFTVKRKPAAPGTAPVSFCSNQVTPLTATFEAGTIPNWYGTNSAGTPKTTPSTPSTAVIGQAVPYYVSQTLNGCESAQAFIDVTIKALPVAPAVSSTPVTYCQDATAAPLSATAASGGSLIWYYTQTGGVASPTAITPQTNSSLPPTTYYYVSQTVNGCEGPRATLAVTINPKPAKPTVTSSFTYCQNTAAPALTATGTGTLKWYSDATTTTTIPTPTPSTATAGPPVTYYVSQTDGNGCESDRASITVTIIATPAAPGVASLSLCQKQSTVPLTATPDNGGTLSWYTSFTGGTGSSLAPTPVTSATGTVTYYVSQRVSGCEGPRASLDVTVKPLPTAPTVDPTPIRYCQSAVATPLSATASTGGTLNWYVLQGGVESSLGQATPTPSTTIAGPITYYVSQSVNGCEGPRATLTVTVSQRLPKPTVVSSLTYCQSTTTTAQPLTATGTGTLKWYSDQNTTTTIPTPTPSIATAGTPVTYYVSQTDANGCESERASITVNIIATPSLPGVSSLSVCQNATAPTLTASFSPGGSLNWYGTNVTGGTASPFPPVPPTNTVGTTSYYVSQSVSGCEGPRTNLDVTIKPLPAAPTVTNSTPAFCQNSVATALSATPSNGGTLNWYTVPIGGVASPSAPIPPTNAVGPIPYYVSQSVIGCEGPQATITVTIKALPAAPTVSASSVTFCQGTAATALTAGVVPGGTLKWYTVPTDGTSSPFAPVPPTATPDIITYYVSQSVNDCESPRVPIVVIIKATPSAPIVGATAPIYCQGGTATALSAVAPDGGALTWYTTPTGGTPSPIPPVPPVNNVGPVTYYVSQNLNGCEGPRVPLTATIQAAPAAPFATPSVAYCQGATAVALTATPTGSNLLNWYTTPTGGSASSAAPVPPTSSAGSTQFYVSQTDAIGCESVRSAVTVKINALPVVPSTVPVTYCQGGPTTALTATLTGGVSLNWYTAAAGGVASPVAPTPVSTNPGSTPYYVSQTDANGCESNRNVVLVTVTPAPVAPVVAAIAPVCQNSPAFAVQAAGQNLKWYTDPTSTVSLGSSVLQSTALPGTYVYYVSQTVNTCEGARAQAQVVVNPLPVAPIVANVTGCQDAVVQPLTASGTALQWYDSNDNQIAAPTPLTKVDLPQTYTYKVTQTLNGCESPKATFTYTVNITPLPTVTPVVAFCQNSLATPLQATGTNLKWTDPTGVVSANAPTPTTLAVTAGSSYSVTQTSALGCESRPAEIKVAVNAQAVAKLEGNASVYLGSPALLTLTLTGAGPYSYTLSDGTSGIAESSATSPVTTKQVSVTPAATTTYTIAAVSNACGVGPSSGAGTVTVKVPTVTTSALSASSVCAGTSFTVPFSSTGEFATGNAFTVEIANTVGDSASRKFIPISNGVVQGPFITTTIPTTIAPGQYYVRVVASNAPYSIRGTLSPTVLTVRPSATAGFTASKQAIYKGESVILVFNLGGDGPWTGTYAAGPEIRAFGTTTSVYSATLTPTVTTTYKLLSVANGCGAGKIEGADTTTVRVDILLAEEDLLSSSVKVYPVPTDGAVTIDIDLPLQSKPAQIRLVSPSGLITEQITTKKRQTVLDINKEPAGTYLLYITVGDRSTVRKILKW</sequence>
<evidence type="ECO:0000256" key="1">
    <source>
        <dbReference type="SAM" id="SignalP"/>
    </source>
</evidence>
<dbReference type="Proteomes" id="UP000033054">
    <property type="component" value="Chromosome"/>
</dbReference>
<accession>A0A0E3ZX02</accession>
<feature type="domain" description="Ig-like" evidence="2">
    <location>
        <begin position="1603"/>
        <end position="1683"/>
    </location>
</feature>
<dbReference type="NCBIfam" id="TIGR04183">
    <property type="entry name" value="Por_Secre_tail"/>
    <property type="match status" value="1"/>
</dbReference>
<name>A0A0E3ZX02_9BACT</name>
<evidence type="ECO:0000313" key="4">
    <source>
        <dbReference type="Proteomes" id="UP000033054"/>
    </source>
</evidence>
<feature type="domain" description="Ig-like" evidence="2">
    <location>
        <begin position="615"/>
        <end position="695"/>
    </location>
</feature>
<feature type="domain" description="Ig-like" evidence="2">
    <location>
        <begin position="1685"/>
        <end position="1764"/>
    </location>
</feature>
<feature type="domain" description="Ig-like" evidence="2">
    <location>
        <begin position="1522"/>
        <end position="1599"/>
    </location>
</feature>
<feature type="domain" description="Ig-like" evidence="2">
    <location>
        <begin position="125"/>
        <end position="203"/>
    </location>
</feature>